<dbReference type="NCBIfam" id="NF040877">
    <property type="entry name" value="SE1832_fam"/>
    <property type="match status" value="1"/>
</dbReference>
<evidence type="ECO:0000313" key="2">
    <source>
        <dbReference type="EMBL" id="ADI00205.1"/>
    </source>
</evidence>
<dbReference type="InterPro" id="IPR048062">
    <property type="entry name" value="SE1832-like"/>
</dbReference>
<dbReference type="Proteomes" id="UP000000271">
    <property type="component" value="Chromosome"/>
</dbReference>
<dbReference type="EMBL" id="CP001791">
    <property type="protein sequence ID" value="ADI00205.1"/>
    <property type="molecule type" value="Genomic_DNA"/>
</dbReference>
<evidence type="ECO:0000256" key="1">
    <source>
        <dbReference type="SAM" id="Coils"/>
    </source>
</evidence>
<sequence>MISMNLKQIDRDIVELKDEYMQLQHNLEKLETVGGNLNPLEKRLADIEEELSNLNQEKDRLLRAE</sequence>
<protein>
    <submittedName>
        <fullName evidence="2">Uncharacterized protein</fullName>
    </submittedName>
</protein>
<keyword evidence="1" id="KW-0175">Coiled coil</keyword>
<dbReference type="HOGENOM" id="CLU_208519_2_0_9"/>
<reference evidence="2" key="1">
    <citation type="submission" date="2009-10" db="EMBL/GenBank/DDBJ databases">
        <title>Complete sequence of Bacillus selenitireducens MLS10.</title>
        <authorList>
            <consortium name="US DOE Joint Genome Institute"/>
            <person name="Lucas S."/>
            <person name="Copeland A."/>
            <person name="Lapidus A."/>
            <person name="Glavina del Rio T."/>
            <person name="Dalin E."/>
            <person name="Tice H."/>
            <person name="Bruce D."/>
            <person name="Goodwin L."/>
            <person name="Pitluck S."/>
            <person name="Sims D."/>
            <person name="Brettin T."/>
            <person name="Detter J.C."/>
            <person name="Han C."/>
            <person name="Larimer F."/>
            <person name="Land M."/>
            <person name="Hauser L."/>
            <person name="Kyrpides N."/>
            <person name="Ovchinnikova G."/>
            <person name="Stolz J."/>
        </authorList>
    </citation>
    <scope>NUCLEOTIDE SEQUENCE [LARGE SCALE GENOMIC DNA]</scope>
    <source>
        <strain evidence="2">MLS10</strain>
    </source>
</reference>
<gene>
    <name evidence="2" type="ordered locus">Bsel_2707</name>
</gene>
<accession>D6XYD6</accession>
<dbReference type="STRING" id="439292.Bsel_2707"/>
<keyword evidence="3" id="KW-1185">Reference proteome</keyword>
<dbReference type="KEGG" id="bse:Bsel_2707"/>
<dbReference type="AlphaFoldDB" id="D6XYD6"/>
<feature type="coiled-coil region" evidence="1">
    <location>
        <begin position="6"/>
        <end position="64"/>
    </location>
</feature>
<proteinExistence type="predicted"/>
<evidence type="ECO:0000313" key="3">
    <source>
        <dbReference type="Proteomes" id="UP000000271"/>
    </source>
</evidence>
<organism evidence="2 3">
    <name type="scientific">Bacillus selenitireducens (strain ATCC 700615 / DSM 15326 / MLS10)</name>
    <dbReference type="NCBI Taxonomy" id="439292"/>
    <lineage>
        <taxon>Bacteria</taxon>
        <taxon>Bacillati</taxon>
        <taxon>Bacillota</taxon>
        <taxon>Bacilli</taxon>
        <taxon>Bacillales</taxon>
        <taxon>Bacillaceae</taxon>
        <taxon>Salisediminibacterium</taxon>
    </lineage>
</organism>
<name>D6XYD6_BACIE</name>